<comment type="caution">
    <text evidence="7">The sequence shown here is derived from an EMBL/GenBank/DDBJ whole genome shotgun (WGS) entry which is preliminary data.</text>
</comment>
<name>A0A8S4BQ86_9TELE</name>
<dbReference type="Proteomes" id="UP000677803">
    <property type="component" value="Unassembled WGS sequence"/>
</dbReference>
<keyword evidence="5 6" id="KW-0472">Membrane</keyword>
<organism evidence="7 8">
    <name type="scientific">Menidia menidia</name>
    <name type="common">Atlantic silverside</name>
    <dbReference type="NCBI Taxonomy" id="238744"/>
    <lineage>
        <taxon>Eukaryota</taxon>
        <taxon>Metazoa</taxon>
        <taxon>Chordata</taxon>
        <taxon>Craniata</taxon>
        <taxon>Vertebrata</taxon>
        <taxon>Euteleostomi</taxon>
        <taxon>Actinopterygii</taxon>
        <taxon>Neopterygii</taxon>
        <taxon>Teleostei</taxon>
        <taxon>Neoteleostei</taxon>
        <taxon>Acanthomorphata</taxon>
        <taxon>Ovalentaria</taxon>
        <taxon>Atherinomorphae</taxon>
        <taxon>Atheriniformes</taxon>
        <taxon>Atherinopsidae</taxon>
        <taxon>Menidiinae</taxon>
        <taxon>Menidia</taxon>
    </lineage>
</organism>
<evidence type="ECO:0000256" key="4">
    <source>
        <dbReference type="ARBA" id="ARBA00022989"/>
    </source>
</evidence>
<feature type="transmembrane region" description="Helical" evidence="6">
    <location>
        <begin position="52"/>
        <end position="82"/>
    </location>
</feature>
<accession>A0A8S4BQ86</accession>
<dbReference type="AlphaFoldDB" id="A0A8S4BQ86"/>
<dbReference type="OrthoDB" id="9948320at2759"/>
<keyword evidence="4 6" id="KW-1133">Transmembrane helix</keyword>
<gene>
    <name evidence="7" type="ORF">MMEN_LOCUS16349</name>
</gene>
<dbReference type="InterPro" id="IPR033355">
    <property type="entry name" value="TMEM88"/>
</dbReference>
<comment type="subcellular location">
    <subcellularLocation>
        <location evidence="1">Membrane</location>
        <topology evidence="1">Multi-pass membrane protein</topology>
    </subcellularLocation>
</comment>
<evidence type="ECO:0000256" key="1">
    <source>
        <dbReference type="ARBA" id="ARBA00004141"/>
    </source>
</evidence>
<evidence type="ECO:0000256" key="6">
    <source>
        <dbReference type="SAM" id="Phobius"/>
    </source>
</evidence>
<evidence type="ECO:0000313" key="8">
    <source>
        <dbReference type="Proteomes" id="UP000677803"/>
    </source>
</evidence>
<comment type="similarity">
    <text evidence="2">Belongs to the TMEM88 family.</text>
</comment>
<protein>
    <submittedName>
        <fullName evidence="7">(Atlantic silverside) hypothetical protein</fullName>
    </submittedName>
</protein>
<evidence type="ECO:0000256" key="2">
    <source>
        <dbReference type="ARBA" id="ARBA00005734"/>
    </source>
</evidence>
<dbReference type="GO" id="GO:0030165">
    <property type="term" value="F:PDZ domain binding"/>
    <property type="evidence" value="ECO:0007669"/>
    <property type="project" value="TreeGrafter"/>
</dbReference>
<feature type="transmembrane region" description="Helical" evidence="6">
    <location>
        <begin position="118"/>
        <end position="140"/>
    </location>
</feature>
<dbReference type="PANTHER" id="PTHR28628:SF4">
    <property type="entry name" value="TRANSMEMBRANE PROTEIN 88B"/>
    <property type="match status" value="1"/>
</dbReference>
<evidence type="ECO:0000256" key="5">
    <source>
        <dbReference type="ARBA" id="ARBA00023136"/>
    </source>
</evidence>
<evidence type="ECO:0000256" key="3">
    <source>
        <dbReference type="ARBA" id="ARBA00022692"/>
    </source>
</evidence>
<dbReference type="EMBL" id="CAJRST010033334">
    <property type="protein sequence ID" value="CAG5981137.1"/>
    <property type="molecule type" value="Genomic_DNA"/>
</dbReference>
<sequence length="172" mass="18978">MCGMDMDLDDGSSAEEEKEDLWIGDSIKMVPPPMAHSGDSVWGGRRSRCGSVLCGVAIILWNMLVVTACAVLLPLVFFLMLLPAVLLLYVGFLCHSRVLDDPSGICCYLDDNSCSALIILGFVMMSPLVVMASVVFCGLLQRFQILLLIQPITRACYQRRLLDWVGSIDDWV</sequence>
<dbReference type="PANTHER" id="PTHR28628">
    <property type="entry name" value="TRANSMEMBRANE PROTEIN 88-RELATED"/>
    <property type="match status" value="1"/>
</dbReference>
<keyword evidence="3 6" id="KW-0812">Transmembrane</keyword>
<keyword evidence="8" id="KW-1185">Reference proteome</keyword>
<reference evidence="7" key="1">
    <citation type="submission" date="2021-05" db="EMBL/GenBank/DDBJ databases">
        <authorList>
            <person name="Tigano A."/>
        </authorList>
    </citation>
    <scope>NUCLEOTIDE SEQUENCE</scope>
</reference>
<dbReference type="GO" id="GO:0005886">
    <property type="term" value="C:plasma membrane"/>
    <property type="evidence" value="ECO:0007669"/>
    <property type="project" value="TreeGrafter"/>
</dbReference>
<proteinExistence type="inferred from homology"/>
<evidence type="ECO:0000313" key="7">
    <source>
        <dbReference type="EMBL" id="CAG5981137.1"/>
    </source>
</evidence>